<comment type="caution">
    <text evidence="2">The sequence shown here is derived from an EMBL/GenBank/DDBJ whole genome shotgun (WGS) entry which is preliminary data.</text>
</comment>
<feature type="domain" description="HTH araC/xylS-type" evidence="1">
    <location>
        <begin position="170"/>
        <end position="268"/>
    </location>
</feature>
<dbReference type="Proteomes" id="UP000693672">
    <property type="component" value="Unassembled WGS sequence"/>
</dbReference>
<dbReference type="Pfam" id="PF12833">
    <property type="entry name" value="HTH_18"/>
    <property type="match status" value="1"/>
</dbReference>
<accession>A0A916K4V8</accession>
<dbReference type="GO" id="GO:0043565">
    <property type="term" value="F:sequence-specific DNA binding"/>
    <property type="evidence" value="ECO:0007669"/>
    <property type="project" value="InterPro"/>
</dbReference>
<keyword evidence="3" id="KW-1185">Reference proteome</keyword>
<organism evidence="2 3">
    <name type="scientific">Paenibacillus solanacearum</name>
    <dbReference type="NCBI Taxonomy" id="2048548"/>
    <lineage>
        <taxon>Bacteria</taxon>
        <taxon>Bacillati</taxon>
        <taxon>Bacillota</taxon>
        <taxon>Bacilli</taxon>
        <taxon>Bacillales</taxon>
        <taxon>Paenibacillaceae</taxon>
        <taxon>Paenibacillus</taxon>
    </lineage>
</organism>
<protein>
    <submittedName>
        <fullName evidence="2">HTH-type transcriptional activator RhaR</fullName>
    </submittedName>
</protein>
<evidence type="ECO:0000259" key="1">
    <source>
        <dbReference type="PROSITE" id="PS01124"/>
    </source>
</evidence>
<dbReference type="GO" id="GO:0003700">
    <property type="term" value="F:DNA-binding transcription factor activity"/>
    <property type="evidence" value="ECO:0007669"/>
    <property type="project" value="InterPro"/>
</dbReference>
<dbReference type="AlphaFoldDB" id="A0A916K4V8"/>
<dbReference type="SMART" id="SM00342">
    <property type="entry name" value="HTH_ARAC"/>
    <property type="match status" value="1"/>
</dbReference>
<gene>
    <name evidence="2" type="primary">rhaR_59</name>
    <name evidence="2" type="ORF">PAESOLCIP111_03892</name>
</gene>
<dbReference type="InterPro" id="IPR018060">
    <property type="entry name" value="HTH_AraC"/>
</dbReference>
<reference evidence="2" key="1">
    <citation type="submission" date="2021-06" db="EMBL/GenBank/DDBJ databases">
        <authorList>
            <person name="Criscuolo A."/>
        </authorList>
    </citation>
    <scope>NUCLEOTIDE SEQUENCE</scope>
    <source>
        <strain evidence="2">CIP111600</strain>
    </source>
</reference>
<dbReference type="PROSITE" id="PS01124">
    <property type="entry name" value="HTH_ARAC_FAMILY_2"/>
    <property type="match status" value="1"/>
</dbReference>
<evidence type="ECO:0000313" key="2">
    <source>
        <dbReference type="EMBL" id="CAG7637910.1"/>
    </source>
</evidence>
<proteinExistence type="predicted"/>
<dbReference type="PANTHER" id="PTHR47893">
    <property type="entry name" value="REGULATORY PROTEIN PCHR"/>
    <property type="match status" value="1"/>
</dbReference>
<sequence>MADFTLHQDRQVNFRTEAPMVELSYCLQGARIVLVSGEHFEAPAGSYMLQFAHPGEASLHFTRGQAIQALSVGMPVTAFHHFMEEAGGARPIDFHRVIGGKPFRMFHERIDPAASVLLTQLMQAAAQQGARNLETECRLLELLSLGFRTLLLDGTSASTKLSRTDRARIEQARDILLQRMTEPPSLLELARMVGLNDHKLKVSFKEVYGSTVFGYLREQRLTRAYRLLLEGAASVIDVSYAVGYSNPSYFAEAFRDKYGVNPGQFIRRM</sequence>
<dbReference type="PANTHER" id="PTHR47893:SF1">
    <property type="entry name" value="REGULATORY PROTEIN PCHR"/>
    <property type="match status" value="1"/>
</dbReference>
<name>A0A916K4V8_9BACL</name>
<dbReference type="InterPro" id="IPR053142">
    <property type="entry name" value="PchR_regulatory_protein"/>
</dbReference>
<dbReference type="EMBL" id="CAJVAS010000018">
    <property type="protein sequence ID" value="CAG7637910.1"/>
    <property type="molecule type" value="Genomic_DNA"/>
</dbReference>
<evidence type="ECO:0000313" key="3">
    <source>
        <dbReference type="Proteomes" id="UP000693672"/>
    </source>
</evidence>